<protein>
    <submittedName>
        <fullName evidence="5">Helix-turn-helix-type transcriptional regulator</fullName>
    </submittedName>
</protein>
<accession>A0A246F5L7</accession>
<dbReference type="CDD" id="cd01104">
    <property type="entry name" value="HTH_MlrA-CarA"/>
    <property type="match status" value="1"/>
</dbReference>
<dbReference type="PANTHER" id="PTHR30204:SF67">
    <property type="entry name" value="HTH-TYPE TRANSCRIPTIONAL REGULATOR MLRA-RELATED"/>
    <property type="match status" value="1"/>
</dbReference>
<dbReference type="EMBL" id="NJBA01000009">
    <property type="protein sequence ID" value="OWP48505.1"/>
    <property type="molecule type" value="Genomic_DNA"/>
</dbReference>
<evidence type="ECO:0000256" key="2">
    <source>
        <dbReference type="ARBA" id="ARBA00023125"/>
    </source>
</evidence>
<dbReference type="InterPro" id="IPR009061">
    <property type="entry name" value="DNA-bd_dom_put_sf"/>
</dbReference>
<dbReference type="Pfam" id="PF13411">
    <property type="entry name" value="MerR_1"/>
    <property type="match status" value="1"/>
</dbReference>
<dbReference type="eggNOG" id="COG0789">
    <property type="taxonomic scope" value="Bacteria"/>
</dbReference>
<dbReference type="SMART" id="SM00422">
    <property type="entry name" value="HTH_MERR"/>
    <property type="match status" value="1"/>
</dbReference>
<dbReference type="PANTHER" id="PTHR30204">
    <property type="entry name" value="REDOX-CYCLING DRUG-SENSING TRANSCRIPTIONAL ACTIVATOR SOXR"/>
    <property type="match status" value="1"/>
</dbReference>
<proteinExistence type="predicted"/>
<dbReference type="InterPro" id="IPR047057">
    <property type="entry name" value="MerR_fam"/>
</dbReference>
<dbReference type="AlphaFoldDB" id="A0A246F5L7"/>
<gene>
    <name evidence="5" type="ORF">CEG18_24270</name>
</gene>
<organism evidence="5 6">
    <name type="scientific">Pseudomonas nitroreducens</name>
    <dbReference type="NCBI Taxonomy" id="46680"/>
    <lineage>
        <taxon>Bacteria</taxon>
        <taxon>Pseudomonadati</taxon>
        <taxon>Pseudomonadota</taxon>
        <taxon>Gammaproteobacteria</taxon>
        <taxon>Pseudomonadales</taxon>
        <taxon>Pseudomonadaceae</taxon>
        <taxon>Pseudomonas</taxon>
    </lineage>
</organism>
<evidence type="ECO:0000313" key="5">
    <source>
        <dbReference type="EMBL" id="OWP48505.1"/>
    </source>
</evidence>
<dbReference type="Proteomes" id="UP000198145">
    <property type="component" value="Unassembled WGS sequence"/>
</dbReference>
<evidence type="ECO:0000313" key="6">
    <source>
        <dbReference type="Proteomes" id="UP000198145"/>
    </source>
</evidence>
<evidence type="ECO:0000256" key="1">
    <source>
        <dbReference type="ARBA" id="ARBA00023015"/>
    </source>
</evidence>
<dbReference type="Gene3D" id="1.10.1660.10">
    <property type="match status" value="1"/>
</dbReference>
<dbReference type="GO" id="GO:0003677">
    <property type="term" value="F:DNA binding"/>
    <property type="evidence" value="ECO:0007669"/>
    <property type="project" value="UniProtKB-KW"/>
</dbReference>
<reference evidence="5 6" key="1">
    <citation type="submission" date="2017-06" db="EMBL/GenBank/DDBJ databases">
        <title>Draft genome of Pseudomonas nitroreducens DF05.</title>
        <authorList>
            <person name="Iyer R."/>
        </authorList>
    </citation>
    <scope>NUCLEOTIDE SEQUENCE [LARGE SCALE GENOMIC DNA]</scope>
    <source>
        <strain evidence="5 6">DF05</strain>
    </source>
</reference>
<feature type="domain" description="HTH merR-type" evidence="4">
    <location>
        <begin position="12"/>
        <end position="81"/>
    </location>
</feature>
<evidence type="ECO:0000256" key="3">
    <source>
        <dbReference type="ARBA" id="ARBA00023163"/>
    </source>
</evidence>
<keyword evidence="2" id="KW-0238">DNA-binding</keyword>
<name>A0A246F5L7_PSENT</name>
<keyword evidence="3" id="KW-0804">Transcription</keyword>
<dbReference type="InterPro" id="IPR000551">
    <property type="entry name" value="MerR-type_HTH_dom"/>
</dbReference>
<sequence length="314" mass="34270">MNDLSDIDPSDLLPMREVVRLTGVNPVTLRAWERRYGLVSPLRTDGGHRLYTPRDLQTIQDILLWSSRGMAVGKIGELLAQRQRQEPAKPDDEREHWREAFARAAAAFDQAELDRLYGQAYSIFPNATLLEDILLPLWRSLLTLNAYGARSQWVFLDAFLRARVLLRLQMSRAECVSVVLADATGSTQEFELLAAGLLLGGEDVRVQVIGSGAPLEELALICDATRPAVLVLLNPVALSSDLLKRLERLQMAIECPLALVGEAAEHIASSVPGVPLVALGSSPASSAQPLRLLLRGCAAALTGNTAPRRICTPL</sequence>
<comment type="caution">
    <text evidence="5">The sequence shown here is derived from an EMBL/GenBank/DDBJ whole genome shotgun (WGS) entry which is preliminary data.</text>
</comment>
<keyword evidence="1" id="KW-0805">Transcription regulation</keyword>
<dbReference type="PROSITE" id="PS50937">
    <property type="entry name" value="HTH_MERR_2"/>
    <property type="match status" value="1"/>
</dbReference>
<dbReference type="RefSeq" id="WP_088421073.1">
    <property type="nucleotide sequence ID" value="NZ_NJBA01000009.1"/>
</dbReference>
<evidence type="ECO:0000259" key="4">
    <source>
        <dbReference type="PROSITE" id="PS50937"/>
    </source>
</evidence>
<dbReference type="SUPFAM" id="SSF46955">
    <property type="entry name" value="Putative DNA-binding domain"/>
    <property type="match status" value="1"/>
</dbReference>
<dbReference type="GO" id="GO:0003700">
    <property type="term" value="F:DNA-binding transcription factor activity"/>
    <property type="evidence" value="ECO:0007669"/>
    <property type="project" value="InterPro"/>
</dbReference>
<dbReference type="STRING" id="46680.GCA_000807755_06713"/>